<reference evidence="3 4" key="1">
    <citation type="submission" date="2023-07" db="EMBL/GenBank/DDBJ databases">
        <title>Sorghum-associated microbial communities from plants grown in Nebraska, USA.</title>
        <authorList>
            <person name="Schachtman D."/>
        </authorList>
    </citation>
    <scope>NUCLEOTIDE SEQUENCE [LARGE SCALE GENOMIC DNA]</scope>
    <source>
        <strain evidence="3 4">4249</strain>
    </source>
</reference>
<dbReference type="InterPro" id="IPR009936">
    <property type="entry name" value="DUF1468"/>
</dbReference>
<keyword evidence="1" id="KW-0472">Membrane</keyword>
<accession>A0ABU1WIZ1</accession>
<keyword evidence="1" id="KW-1133">Transmembrane helix</keyword>
<keyword evidence="4" id="KW-1185">Reference proteome</keyword>
<dbReference type="RefSeq" id="WP_310311956.1">
    <property type="nucleotide sequence ID" value="NZ_JAVDWU010000001.1"/>
</dbReference>
<evidence type="ECO:0000313" key="3">
    <source>
        <dbReference type="EMBL" id="MDR7148937.1"/>
    </source>
</evidence>
<feature type="transmembrane region" description="Helical" evidence="1">
    <location>
        <begin position="42"/>
        <end position="63"/>
    </location>
</feature>
<gene>
    <name evidence="3" type="ORF">J2W49_000865</name>
</gene>
<dbReference type="EMBL" id="JAVDWU010000001">
    <property type="protein sequence ID" value="MDR7148937.1"/>
    <property type="molecule type" value="Genomic_DNA"/>
</dbReference>
<evidence type="ECO:0000256" key="1">
    <source>
        <dbReference type="SAM" id="Phobius"/>
    </source>
</evidence>
<feature type="transmembrane region" description="Helical" evidence="1">
    <location>
        <begin position="119"/>
        <end position="144"/>
    </location>
</feature>
<protein>
    <submittedName>
        <fullName evidence="3">Uncharacterized protein YybS (DUF2232 family)</fullName>
    </submittedName>
</protein>
<sequence>MKSKDMQDIVGGLAVTALGIFAAVYAQKYEFGDLHRMGPGYFPVALGVVLALLGLLIAIPAFMRHGEPIEVRWKTFALVLGSIIAFALTLKVLGLILATALSVMISSLADNETRWKGRILLAIGVAVITYLVFGFALGMVLPAWPWSA</sequence>
<dbReference type="Pfam" id="PF07331">
    <property type="entry name" value="TctB"/>
    <property type="match status" value="1"/>
</dbReference>
<evidence type="ECO:0000259" key="2">
    <source>
        <dbReference type="Pfam" id="PF07331"/>
    </source>
</evidence>
<proteinExistence type="predicted"/>
<evidence type="ECO:0000313" key="4">
    <source>
        <dbReference type="Proteomes" id="UP001265700"/>
    </source>
</evidence>
<comment type="caution">
    <text evidence="3">The sequence shown here is derived from an EMBL/GenBank/DDBJ whole genome shotgun (WGS) entry which is preliminary data.</text>
</comment>
<feature type="transmembrane region" description="Helical" evidence="1">
    <location>
        <begin position="75"/>
        <end position="99"/>
    </location>
</feature>
<name>A0ABU1WIZ1_9BURK</name>
<feature type="domain" description="DUF1468" evidence="2">
    <location>
        <begin position="10"/>
        <end position="142"/>
    </location>
</feature>
<dbReference type="Proteomes" id="UP001265700">
    <property type="component" value="Unassembled WGS sequence"/>
</dbReference>
<organism evidence="3 4">
    <name type="scientific">Hydrogenophaga palleronii</name>
    <dbReference type="NCBI Taxonomy" id="65655"/>
    <lineage>
        <taxon>Bacteria</taxon>
        <taxon>Pseudomonadati</taxon>
        <taxon>Pseudomonadota</taxon>
        <taxon>Betaproteobacteria</taxon>
        <taxon>Burkholderiales</taxon>
        <taxon>Comamonadaceae</taxon>
        <taxon>Hydrogenophaga</taxon>
    </lineage>
</organism>
<keyword evidence="1" id="KW-0812">Transmembrane</keyword>